<dbReference type="InterPro" id="IPR011047">
    <property type="entry name" value="Quinoprotein_ADH-like_sf"/>
</dbReference>
<sequence>MPGKTAVTADHPRPGGRHRLNKILALLAGLLAGGLAQAAPQIVSVSPDQVQSNQPVTLTIETTHWRPQAHLALVPGGPFSSHRLELPTPPHAIASDGRRAYVASHGGWLQSIEFPSEAKARIGAQLQIGDGEIRQLKVAHGHLLAAVDGRGVMLFDISLPTHIIHRWTYPTDTPVQDMKLGRGEVWLLLGDRHLEHFRFDDSAPSEAERRWFLPFTAHSFVLQDDTALVVGIEGIASLDLSTPSATIFDRQTTRGTPRRVQLAAGLALVDDGPGGLVVFDASDPRQLRWLGSHAKRGPIRSLSVSANHAWVGIGERTLLSIALGNPTLPTAGDALRLDAPLVDLAAHGDIVFAATTRGVQRLNFGTPTVADISPEGVTLGGSRRGVIRDNILYVADWFSGLHLYDVRDPANPRHLGNYHTPGSSKGVTLYGDYALVGDDDRGLQIIDISDPRQPRWVSELSWESDISTLGLAYTMKRIGSTLYLADHRGGFQIIDLSDIEHPRILGALDTPGKSWAIDVSGHIAFVADDDDGLLIVDVSDPAQISFVGRFNPGGHVEDVVVRDGLAYLALFDNGLFIVDVSDPANPHPLAHLAIPGNARGITLVGDLAYVSGWESGLQVVDISHPHTPQIIGHFDTDGAAWGTVVQDDTAYVLDWWGGIKVLDVSNPARPAAITRYQARGTLQQLRSTDHYLFAASGIGGLQVFDIRNPLNPIWASGADLPGEALDLWLEEGHAYIASGDAGVAVIDTLDPFYARVVGRLDTPGAAWLIRARNGYLFIADRRAGLLVVDAREPRHPHILSRQPMTINDLWVDDNGLLIATPEGLQQLALDAAGRLTPIAHFSSPGVQKIRSQADLVVISLSDDTVQLLRREANGFIPLGRFQTHEAILDLQLDGEQLFILGARSGLMAVDISRPGTPRLTTLYPATGQHRNLLLSGNAAFLGGERHLNSVALLPDIRFTTPSNKPARLQLSSGLPSGRYHLLTFDNDGRQHLLPNAFTVRFGIPGQKRFNLETLRQLMKKPLVSDN</sequence>
<dbReference type="SUPFAM" id="SSF50978">
    <property type="entry name" value="WD40 repeat-like"/>
    <property type="match status" value="1"/>
</dbReference>
<dbReference type="EMBL" id="UOFU01000195">
    <property type="protein sequence ID" value="VAX00191.1"/>
    <property type="molecule type" value="Genomic_DNA"/>
</dbReference>
<protein>
    <submittedName>
        <fullName evidence="1">Uncharacterized protein</fullName>
    </submittedName>
</protein>
<dbReference type="InterPro" id="IPR036322">
    <property type="entry name" value="WD40_repeat_dom_sf"/>
</dbReference>
<proteinExistence type="predicted"/>
<organism evidence="1">
    <name type="scientific">hydrothermal vent metagenome</name>
    <dbReference type="NCBI Taxonomy" id="652676"/>
    <lineage>
        <taxon>unclassified sequences</taxon>
        <taxon>metagenomes</taxon>
        <taxon>ecological metagenomes</taxon>
    </lineage>
</organism>
<dbReference type="SUPFAM" id="SSF50998">
    <property type="entry name" value="Quinoprotein alcohol dehydrogenase-like"/>
    <property type="match status" value="1"/>
</dbReference>
<dbReference type="Pfam" id="PF08309">
    <property type="entry name" value="LVIVD"/>
    <property type="match status" value="9"/>
</dbReference>
<dbReference type="SUPFAM" id="SSF101908">
    <property type="entry name" value="Putative isomerase YbhE"/>
    <property type="match status" value="1"/>
</dbReference>
<dbReference type="AlphaFoldDB" id="A0A3B1AEU5"/>
<dbReference type="Gene3D" id="2.130.10.10">
    <property type="entry name" value="YVTN repeat-like/Quinoprotein amine dehydrogenase"/>
    <property type="match status" value="2"/>
</dbReference>
<reference evidence="1" key="1">
    <citation type="submission" date="2018-06" db="EMBL/GenBank/DDBJ databases">
        <authorList>
            <person name="Zhirakovskaya E."/>
        </authorList>
    </citation>
    <scope>NUCLEOTIDE SEQUENCE</scope>
</reference>
<dbReference type="InterPro" id="IPR013211">
    <property type="entry name" value="LVIVD"/>
</dbReference>
<evidence type="ECO:0000313" key="1">
    <source>
        <dbReference type="EMBL" id="VAX00191.1"/>
    </source>
</evidence>
<name>A0A3B1AEU5_9ZZZZ</name>
<gene>
    <name evidence="1" type="ORF">MNBD_GAMMA20-1589</name>
</gene>
<dbReference type="InterPro" id="IPR015943">
    <property type="entry name" value="WD40/YVTN_repeat-like_dom_sf"/>
</dbReference>
<accession>A0A3B1AEU5</accession>